<accession>A0A097EM54</accession>
<comment type="similarity">
    <text evidence="1">Belongs to the 4-hydroxybenzoyl-CoA thioesterase family.</text>
</comment>
<dbReference type="PIRSF" id="PIRSF003230">
    <property type="entry name" value="YbgC"/>
    <property type="match status" value="1"/>
</dbReference>
<dbReference type="EMBL" id="CP009574">
    <property type="protein sequence ID" value="AIT08645.1"/>
    <property type="molecule type" value="Genomic_DNA"/>
</dbReference>
<protein>
    <submittedName>
        <fullName evidence="3">Thioesterase</fullName>
    </submittedName>
</protein>
<dbReference type="InterPro" id="IPR006684">
    <property type="entry name" value="YbgC/YbaW"/>
</dbReference>
<dbReference type="PANTHER" id="PTHR31793:SF27">
    <property type="entry name" value="NOVEL THIOESTERASE SUPERFAMILY DOMAIN AND SAPOSIN A-TYPE DOMAIN CONTAINING PROTEIN (0610012H03RIK)"/>
    <property type="match status" value="1"/>
</dbReference>
<dbReference type="Gene3D" id="3.10.129.10">
    <property type="entry name" value="Hotdog Thioesterase"/>
    <property type="match status" value="1"/>
</dbReference>
<dbReference type="InterPro" id="IPR050563">
    <property type="entry name" value="4-hydroxybenzoyl-CoA_TE"/>
</dbReference>
<dbReference type="OrthoDB" id="9799036at2"/>
<organism evidence="3 4">
    <name type="scientific">Candidatus Francisella endociliophora</name>
    <dbReference type="NCBI Taxonomy" id="653937"/>
    <lineage>
        <taxon>Bacteria</taxon>
        <taxon>Pseudomonadati</taxon>
        <taxon>Pseudomonadota</taxon>
        <taxon>Gammaproteobacteria</taxon>
        <taxon>Thiotrichales</taxon>
        <taxon>Francisellaceae</taxon>
        <taxon>Francisella</taxon>
    </lineage>
</organism>
<gene>
    <name evidence="3" type="ORF">LO80_00745</name>
</gene>
<dbReference type="AlphaFoldDB" id="A0A097EM54"/>
<name>A0A097EM54_9GAMM</name>
<evidence type="ECO:0000313" key="3">
    <source>
        <dbReference type="EMBL" id="AIT08645.1"/>
    </source>
</evidence>
<dbReference type="Pfam" id="PF13279">
    <property type="entry name" value="4HBT_2"/>
    <property type="match status" value="1"/>
</dbReference>
<keyword evidence="4" id="KW-1185">Reference proteome</keyword>
<dbReference type="GO" id="GO:0047617">
    <property type="term" value="F:fatty acyl-CoA hydrolase activity"/>
    <property type="evidence" value="ECO:0007669"/>
    <property type="project" value="TreeGrafter"/>
</dbReference>
<dbReference type="STRING" id="1547445.LO80_00745"/>
<dbReference type="RefSeq" id="WP_040007646.1">
    <property type="nucleotide sequence ID" value="NZ_CP009574.1"/>
</dbReference>
<evidence type="ECO:0000256" key="2">
    <source>
        <dbReference type="ARBA" id="ARBA00022801"/>
    </source>
</evidence>
<dbReference type="KEGG" id="frf:LO80_00745"/>
<dbReference type="PANTHER" id="PTHR31793">
    <property type="entry name" value="4-HYDROXYBENZOYL-COA THIOESTERASE FAMILY MEMBER"/>
    <property type="match status" value="1"/>
</dbReference>
<keyword evidence="2" id="KW-0378">Hydrolase</keyword>
<dbReference type="InterPro" id="IPR029069">
    <property type="entry name" value="HotDog_dom_sf"/>
</dbReference>
<evidence type="ECO:0000256" key="1">
    <source>
        <dbReference type="ARBA" id="ARBA00005953"/>
    </source>
</evidence>
<dbReference type="HOGENOM" id="CLU_101141_2_2_6"/>
<dbReference type="SUPFAM" id="SSF54637">
    <property type="entry name" value="Thioesterase/thiol ester dehydrase-isomerase"/>
    <property type="match status" value="1"/>
</dbReference>
<proteinExistence type="inferred from homology"/>
<dbReference type="eggNOG" id="COG0824">
    <property type="taxonomic scope" value="Bacteria"/>
</dbReference>
<dbReference type="CDD" id="cd00586">
    <property type="entry name" value="4HBT"/>
    <property type="match status" value="1"/>
</dbReference>
<reference evidence="3 4" key="1">
    <citation type="submission" date="2014-10" db="EMBL/GenBank/DDBJ databases">
        <title>Whole genome sequence of Francisella endociliophora strain FSC1006, isolated from a laboratory culture of the marine ciliate Euplotes raikovi.</title>
        <authorList>
            <person name="Granberg M."/>
            <person name="Backman S."/>
            <person name="Lundmark E."/>
            <person name="Nilsson E."/>
            <person name="Karlsson E."/>
            <person name="Thelaus J."/>
            <person name="Ohrman C."/>
            <person name="Larkeryd A."/>
            <person name="Stenberg P."/>
        </authorList>
    </citation>
    <scope>NUCLEOTIDE SEQUENCE [LARGE SCALE GENOMIC DNA]</scope>
    <source>
        <strain evidence="3 4">FSC1006</strain>
    </source>
</reference>
<sequence length="136" mass="16023">METYKYITNIRFSDTDKNGHVNNARYFDYFEEARTTWAYENTNIMEWGEESSIHFVIVEQSCKYIHPLLHPNKIEITQRILKYSAASIEFSFELRILGSSKIYTTASVKVACFNSKKNKLERIPNDIKQLIIKNND</sequence>
<dbReference type="Proteomes" id="UP000029672">
    <property type="component" value="Chromosome"/>
</dbReference>
<evidence type="ECO:0000313" key="4">
    <source>
        <dbReference type="Proteomes" id="UP000029672"/>
    </source>
</evidence>